<keyword evidence="2" id="KW-0812">Transmembrane</keyword>
<evidence type="ECO:0000256" key="1">
    <source>
        <dbReference type="SAM" id="MobiDB-lite"/>
    </source>
</evidence>
<evidence type="ECO:0000256" key="2">
    <source>
        <dbReference type="SAM" id="Phobius"/>
    </source>
</evidence>
<protein>
    <submittedName>
        <fullName evidence="3">Uncharacterized protein</fullName>
    </submittedName>
</protein>
<keyword evidence="2" id="KW-0472">Membrane</keyword>
<gene>
    <name evidence="3" type="ORF">A2519_08645</name>
</gene>
<comment type="caution">
    <text evidence="3">The sequence shown here is derived from an EMBL/GenBank/DDBJ whole genome shotgun (WGS) entry which is preliminary data.</text>
</comment>
<feature type="transmembrane region" description="Helical" evidence="2">
    <location>
        <begin position="33"/>
        <end position="59"/>
    </location>
</feature>
<dbReference type="Proteomes" id="UP000179243">
    <property type="component" value="Unassembled WGS sequence"/>
</dbReference>
<organism evidence="3 4">
    <name type="scientific">Candidatus Raymondbacteria bacterium RIFOXYD12_FULL_49_13</name>
    <dbReference type="NCBI Taxonomy" id="1817890"/>
    <lineage>
        <taxon>Bacteria</taxon>
        <taxon>Raymondiibacteriota</taxon>
    </lineage>
</organism>
<dbReference type="AlphaFoldDB" id="A0A1F7FHZ7"/>
<reference evidence="3 4" key="1">
    <citation type="journal article" date="2016" name="Nat. Commun.">
        <title>Thousands of microbial genomes shed light on interconnected biogeochemical processes in an aquifer system.</title>
        <authorList>
            <person name="Anantharaman K."/>
            <person name="Brown C.T."/>
            <person name="Hug L.A."/>
            <person name="Sharon I."/>
            <person name="Castelle C.J."/>
            <person name="Probst A.J."/>
            <person name="Thomas B.C."/>
            <person name="Singh A."/>
            <person name="Wilkins M.J."/>
            <person name="Karaoz U."/>
            <person name="Brodie E.L."/>
            <person name="Williams K.H."/>
            <person name="Hubbard S.S."/>
            <person name="Banfield J.F."/>
        </authorList>
    </citation>
    <scope>NUCLEOTIDE SEQUENCE [LARGE SCALE GENOMIC DNA]</scope>
</reference>
<proteinExistence type="predicted"/>
<dbReference type="EMBL" id="MFYX01000033">
    <property type="protein sequence ID" value="OGK06329.1"/>
    <property type="molecule type" value="Genomic_DNA"/>
</dbReference>
<evidence type="ECO:0000313" key="3">
    <source>
        <dbReference type="EMBL" id="OGK06329.1"/>
    </source>
</evidence>
<sequence>MVWPYDWEKKHEQDQRERNNEDFGDPHTVLKYIFFPASMITFESEHLGIFWIFCVYGGFLKSPARF</sequence>
<feature type="region of interest" description="Disordered" evidence="1">
    <location>
        <begin position="1"/>
        <end position="24"/>
    </location>
</feature>
<keyword evidence="2" id="KW-1133">Transmembrane helix</keyword>
<accession>A0A1F7FHZ7</accession>
<evidence type="ECO:0000313" key="4">
    <source>
        <dbReference type="Proteomes" id="UP000179243"/>
    </source>
</evidence>
<name>A0A1F7FHZ7_UNCRA</name>